<dbReference type="CDD" id="cd16148">
    <property type="entry name" value="sulfatase_like"/>
    <property type="match status" value="1"/>
</dbReference>
<dbReference type="RefSeq" id="WP_160652003.1">
    <property type="nucleotide sequence ID" value="NZ_JBHRWU010000001.1"/>
</dbReference>
<sequence>MKSIVILLDTLTRQNLSMYNQETKLKTPNISKLAEKSVIFDNHWAGSLPCMPARRDLMTGRLDFLQRGWGGIEPFDITLPQELKKNSIFSHIVTDHYHYFSTGGENYCQSFSSWDLHRGQEGDPWVSRVNTPDLPEEYLGRVQEQYEKNRSQFKKEKDYPGPRTMHAACEWLKNNEGADDYFLMVEAFDPHEPFDCPDHYLDMYDDYYDGPRFDWPKYGEVTEQPEEMDHLKKRYAGTLTMIDHWLGKLLDEMDRQNLWEDTMVIFTTDHGFLLGEHNYAGKNFMHAFNEVSHLPLMIHVPGLSEGEKRVSALTQNIDIMPTIMDYFGLQSPSVVQGESLLELIEDKKEEIRSEAIYGVFGMTVNITDGRYTYLKSPASEDNYPCNVYTAMPTSFRTFHGTNAPEQIETGRFLNHIDYPVFKIPFSEKDVPFKLAMHVQKSLLFNIEEDYDQQQPIEDQGLIAHYDQRLIKNMQKFDAPAEQYTRLGLNGTPE</sequence>
<organism evidence="4 5">
    <name type="scientific">Salinicoccus hispanicus</name>
    <dbReference type="NCBI Taxonomy" id="157225"/>
    <lineage>
        <taxon>Bacteria</taxon>
        <taxon>Bacillati</taxon>
        <taxon>Bacillota</taxon>
        <taxon>Bacilli</taxon>
        <taxon>Bacillales</taxon>
        <taxon>Staphylococcaceae</taxon>
        <taxon>Salinicoccus</taxon>
    </lineage>
</organism>
<evidence type="ECO:0000259" key="3">
    <source>
        <dbReference type="Pfam" id="PF00884"/>
    </source>
</evidence>
<dbReference type="GO" id="GO:0005737">
    <property type="term" value="C:cytoplasm"/>
    <property type="evidence" value="ECO:0007669"/>
    <property type="project" value="TreeGrafter"/>
</dbReference>
<evidence type="ECO:0000313" key="5">
    <source>
        <dbReference type="Proteomes" id="UP000436284"/>
    </source>
</evidence>
<proteinExistence type="predicted"/>
<dbReference type="GO" id="GO:0016740">
    <property type="term" value="F:transferase activity"/>
    <property type="evidence" value="ECO:0007669"/>
    <property type="project" value="UniProtKB-KW"/>
</dbReference>
<name>A0A6N8TWM8_9STAP</name>
<dbReference type="GO" id="GO:0008484">
    <property type="term" value="F:sulfuric ester hydrolase activity"/>
    <property type="evidence" value="ECO:0007669"/>
    <property type="project" value="TreeGrafter"/>
</dbReference>
<reference evidence="4 5" key="1">
    <citation type="submission" date="2019-12" db="EMBL/GenBank/DDBJ databases">
        <title>Salinicoccus cyprini sp. nov., isolated from gastro-intestinal tract of mirror carp, Cyprinus carpio var. specularis, collected from Gobind Sagar Reservoir, Himachal Pradesh, India.</title>
        <authorList>
            <person name="Talwar C."/>
            <person name="Singh A.K."/>
            <person name="Lal R."/>
            <person name="Negi R.K."/>
        </authorList>
    </citation>
    <scope>NUCLEOTIDE SEQUENCE [LARGE SCALE GENOMIC DNA]</scope>
    <source>
        <strain evidence="4 5">J-82</strain>
    </source>
</reference>
<dbReference type="EMBL" id="WUUK01000001">
    <property type="protein sequence ID" value="MXQ50103.1"/>
    <property type="molecule type" value="Genomic_DNA"/>
</dbReference>
<dbReference type="Pfam" id="PF00884">
    <property type="entry name" value="Sulfatase"/>
    <property type="match status" value="1"/>
</dbReference>
<keyword evidence="5" id="KW-1185">Reference proteome</keyword>
<dbReference type="OrthoDB" id="9762324at2"/>
<dbReference type="AlphaFoldDB" id="A0A6N8TWM8"/>
<accession>A0A6N8TWM8</accession>
<dbReference type="PANTHER" id="PTHR45953">
    <property type="entry name" value="IDURONATE 2-SULFATASE"/>
    <property type="match status" value="1"/>
</dbReference>
<dbReference type="PANTHER" id="PTHR45953:SF1">
    <property type="entry name" value="IDURONATE 2-SULFATASE"/>
    <property type="match status" value="1"/>
</dbReference>
<feature type="domain" description="Sulfatase N-terminal" evidence="3">
    <location>
        <begin position="4"/>
        <end position="328"/>
    </location>
</feature>
<comment type="caution">
    <text evidence="4">The sequence shown here is derived from an EMBL/GenBank/DDBJ whole genome shotgun (WGS) entry which is preliminary data.</text>
</comment>
<keyword evidence="1" id="KW-0479">Metal-binding</keyword>
<keyword evidence="4" id="KW-0808">Transferase</keyword>
<evidence type="ECO:0000256" key="2">
    <source>
        <dbReference type="ARBA" id="ARBA00022801"/>
    </source>
</evidence>
<dbReference type="GO" id="GO:0046872">
    <property type="term" value="F:metal ion binding"/>
    <property type="evidence" value="ECO:0007669"/>
    <property type="project" value="UniProtKB-KW"/>
</dbReference>
<evidence type="ECO:0000256" key="1">
    <source>
        <dbReference type="ARBA" id="ARBA00022723"/>
    </source>
</evidence>
<gene>
    <name evidence="4" type="ORF">GQ671_02155</name>
</gene>
<dbReference type="InterPro" id="IPR017850">
    <property type="entry name" value="Alkaline_phosphatase_core_sf"/>
</dbReference>
<keyword evidence="2 4" id="KW-0378">Hydrolase</keyword>
<dbReference type="SUPFAM" id="SSF53649">
    <property type="entry name" value="Alkaline phosphatase-like"/>
    <property type="match status" value="1"/>
</dbReference>
<dbReference type="InterPro" id="IPR000917">
    <property type="entry name" value="Sulfatase_N"/>
</dbReference>
<evidence type="ECO:0000313" key="4">
    <source>
        <dbReference type="EMBL" id="MXQ50103.1"/>
    </source>
</evidence>
<dbReference type="Proteomes" id="UP000436284">
    <property type="component" value="Unassembled WGS sequence"/>
</dbReference>
<protein>
    <submittedName>
        <fullName evidence="4">Sulfatase-like hydrolase/transferase</fullName>
    </submittedName>
</protein>
<dbReference type="Gene3D" id="3.40.720.10">
    <property type="entry name" value="Alkaline Phosphatase, subunit A"/>
    <property type="match status" value="1"/>
</dbReference>